<dbReference type="Proteomes" id="UP000409147">
    <property type="component" value="Unassembled WGS sequence"/>
</dbReference>
<reference evidence="2 3" key="1">
    <citation type="submission" date="2019-07" db="EMBL/GenBank/DDBJ databases">
        <authorList>
            <person name="Hibberd C M."/>
            <person name="Gehrig L. J."/>
            <person name="Chang H.-W."/>
            <person name="Venkatesh S."/>
        </authorList>
    </citation>
    <scope>NUCLEOTIDE SEQUENCE [LARGE SCALE GENOMIC DNA]</scope>
    <source>
        <strain evidence="2">Ruminococcus_obeum_SSTS_Bg7063</strain>
    </source>
</reference>
<dbReference type="Pfam" id="PF13310">
    <property type="entry name" value="Virulence_RhuM"/>
    <property type="match status" value="1"/>
</dbReference>
<organism evidence="2 3">
    <name type="scientific">Blautia obeum</name>
    <dbReference type="NCBI Taxonomy" id="40520"/>
    <lineage>
        <taxon>Bacteria</taxon>
        <taxon>Bacillati</taxon>
        <taxon>Bacillota</taxon>
        <taxon>Clostridia</taxon>
        <taxon>Lachnospirales</taxon>
        <taxon>Lachnospiraceae</taxon>
        <taxon>Blautia</taxon>
    </lineage>
</organism>
<dbReference type="PANTHER" id="PTHR35810:SF1">
    <property type="entry name" value="CYTOPLASMIC PROTEIN"/>
    <property type="match status" value="1"/>
</dbReference>
<feature type="domain" description="Fido" evidence="1">
    <location>
        <begin position="189"/>
        <end position="307"/>
    </location>
</feature>
<accession>A0A564S9I8</accession>
<dbReference type="EMBL" id="CABHNB010000005">
    <property type="protein sequence ID" value="VUW91761.1"/>
    <property type="molecule type" value="Genomic_DNA"/>
</dbReference>
<dbReference type="PANTHER" id="PTHR35810">
    <property type="entry name" value="CYTOPLASMIC PROTEIN-RELATED"/>
    <property type="match status" value="1"/>
</dbReference>
<dbReference type="InterPro" id="IPR053737">
    <property type="entry name" value="Type_II_TA_Toxin"/>
</dbReference>
<protein>
    <recommendedName>
        <fullName evidence="1">Fido domain-containing protein</fullName>
    </recommendedName>
</protein>
<sequence length="311" mass="35349">MENELILFETADKEIKLTVPIKNNTVWLNRKQLAELFGRDVKTIGKHINNALKEELDNSVVANFATTASDGKVYQVEHYNLDMIISIGYRVKSNRGVEFRKWANSVLKQYIIQGYAINEKRLEALQRTINIQTKMLACTLEVDEAEVLKAVSLYTNALMLLDQYDHQSLKKPTGSKAIYRITYEDCRNMVNAMEDSFHSDVFGIEKEKGKVEGILAAVYQNVFGGDVYPSLEEKAANLLYFMIKDHPYADGCKRIAASLFLEFLARNNILYKADQKRVSDGALVAITLMIAESDPKEKDIMVNLVMNLLIM</sequence>
<dbReference type="AlphaFoldDB" id="A0A564S9I8"/>
<dbReference type="InterPro" id="IPR003812">
    <property type="entry name" value="Fido"/>
</dbReference>
<name>A0A564S9I8_9FIRM</name>
<gene>
    <name evidence="2" type="ORF">ROSSTS7063_00369</name>
</gene>
<dbReference type="Gene3D" id="1.20.120.1870">
    <property type="entry name" value="Fic/DOC protein, Fido domain"/>
    <property type="match status" value="1"/>
</dbReference>
<proteinExistence type="predicted"/>
<dbReference type="Pfam" id="PF02661">
    <property type="entry name" value="Fic"/>
    <property type="match status" value="1"/>
</dbReference>
<evidence type="ECO:0000259" key="1">
    <source>
        <dbReference type="PROSITE" id="PS51459"/>
    </source>
</evidence>
<dbReference type="InterPro" id="IPR011204">
    <property type="entry name" value="Virulence_RhuM-like"/>
</dbReference>
<dbReference type="PROSITE" id="PS51459">
    <property type="entry name" value="FIDO"/>
    <property type="match status" value="1"/>
</dbReference>
<evidence type="ECO:0000313" key="3">
    <source>
        <dbReference type="Proteomes" id="UP000409147"/>
    </source>
</evidence>
<dbReference type="RefSeq" id="WP_118254254.1">
    <property type="nucleotide sequence ID" value="NZ_CABHNB010000005.1"/>
</dbReference>
<keyword evidence="3" id="KW-1185">Reference proteome</keyword>
<evidence type="ECO:0000313" key="2">
    <source>
        <dbReference type="EMBL" id="VUW91761.1"/>
    </source>
</evidence>